<dbReference type="CDD" id="cd02440">
    <property type="entry name" value="AdoMet_MTases"/>
    <property type="match status" value="1"/>
</dbReference>
<evidence type="ECO:0000259" key="1">
    <source>
        <dbReference type="Pfam" id="PF13649"/>
    </source>
</evidence>
<sequence>MAARKGRWPGAPGEEGAPAHWTFFRQWLKSPLSIAAISPSSQHLAREMLGELPTGTRRVIELGGGTGVFTAALLDHGIRPRDLLVLELNEDLHQHLAERFADAHVVCGDAKELPDIVARCGFDEGGTVDAVLSGLGLLSMGRETQQSIVEAAFRVLAREGRLIQFTYGPTCPIRTEVLEDLALTARRGSVIWRNMPPATVWVFTRSGSQRIRPTPMRAR</sequence>
<name>A0ABT0GH39_9GAMM</name>
<organism evidence="2 3">
    <name type="scientific">Pseudomarimonas salicorniae</name>
    <dbReference type="NCBI Taxonomy" id="2933270"/>
    <lineage>
        <taxon>Bacteria</taxon>
        <taxon>Pseudomonadati</taxon>
        <taxon>Pseudomonadota</taxon>
        <taxon>Gammaproteobacteria</taxon>
        <taxon>Lysobacterales</taxon>
        <taxon>Lysobacteraceae</taxon>
        <taxon>Pseudomarimonas</taxon>
    </lineage>
</organism>
<dbReference type="GO" id="GO:0032259">
    <property type="term" value="P:methylation"/>
    <property type="evidence" value="ECO:0007669"/>
    <property type="project" value="UniProtKB-KW"/>
</dbReference>
<dbReference type="Gene3D" id="3.40.50.150">
    <property type="entry name" value="Vaccinia Virus protein VP39"/>
    <property type="match status" value="1"/>
</dbReference>
<keyword evidence="2" id="KW-0489">Methyltransferase</keyword>
<protein>
    <submittedName>
        <fullName evidence="2">Methyltransferase domain-containing protein</fullName>
    </submittedName>
</protein>
<feature type="domain" description="Methyltransferase" evidence="1">
    <location>
        <begin position="59"/>
        <end position="160"/>
    </location>
</feature>
<dbReference type="Proteomes" id="UP001431449">
    <property type="component" value="Unassembled WGS sequence"/>
</dbReference>
<dbReference type="InterPro" id="IPR029063">
    <property type="entry name" value="SAM-dependent_MTases_sf"/>
</dbReference>
<reference evidence="2" key="1">
    <citation type="submission" date="2022-04" db="EMBL/GenBank/DDBJ databases">
        <title>Lysobacter sp. CAU 1642 isolated from sea sand.</title>
        <authorList>
            <person name="Kim W."/>
        </authorList>
    </citation>
    <scope>NUCLEOTIDE SEQUENCE</scope>
    <source>
        <strain evidence="2">CAU 1642</strain>
    </source>
</reference>
<keyword evidence="2" id="KW-0808">Transferase</keyword>
<dbReference type="Pfam" id="PF13649">
    <property type="entry name" value="Methyltransf_25"/>
    <property type="match status" value="1"/>
</dbReference>
<comment type="caution">
    <text evidence="2">The sequence shown here is derived from an EMBL/GenBank/DDBJ whole genome shotgun (WGS) entry which is preliminary data.</text>
</comment>
<gene>
    <name evidence="2" type="ORF">M0G41_09185</name>
</gene>
<dbReference type="EMBL" id="JALNMH010000007">
    <property type="protein sequence ID" value="MCK7593843.1"/>
    <property type="molecule type" value="Genomic_DNA"/>
</dbReference>
<keyword evidence="3" id="KW-1185">Reference proteome</keyword>
<dbReference type="SUPFAM" id="SSF53335">
    <property type="entry name" value="S-adenosyl-L-methionine-dependent methyltransferases"/>
    <property type="match status" value="1"/>
</dbReference>
<dbReference type="RefSeq" id="WP_248208358.1">
    <property type="nucleotide sequence ID" value="NZ_JALNMH010000007.1"/>
</dbReference>
<dbReference type="GO" id="GO:0008168">
    <property type="term" value="F:methyltransferase activity"/>
    <property type="evidence" value="ECO:0007669"/>
    <property type="project" value="UniProtKB-KW"/>
</dbReference>
<dbReference type="InterPro" id="IPR041698">
    <property type="entry name" value="Methyltransf_25"/>
</dbReference>
<evidence type="ECO:0000313" key="3">
    <source>
        <dbReference type="Proteomes" id="UP001431449"/>
    </source>
</evidence>
<accession>A0ABT0GH39</accession>
<evidence type="ECO:0000313" key="2">
    <source>
        <dbReference type="EMBL" id="MCK7593843.1"/>
    </source>
</evidence>
<proteinExistence type="predicted"/>